<reference evidence="10 11" key="1">
    <citation type="submission" date="2010-12" db="EMBL/GenBank/DDBJ databases">
        <title>Complete sequence of Ethanoligenens harbinense YUAN-3.</title>
        <authorList>
            <person name="Lucas S."/>
            <person name="Copeland A."/>
            <person name="Lapidus A."/>
            <person name="Cheng J.-F."/>
            <person name="Bruce D."/>
            <person name="Goodwin L."/>
            <person name="Pitluck S."/>
            <person name="Chertkov O."/>
            <person name="Misra M."/>
            <person name="Detter J.C."/>
            <person name="Han C."/>
            <person name="Tapia R."/>
            <person name="Land M."/>
            <person name="Hauser L."/>
            <person name="Jeffries C."/>
            <person name="Kyrpides N."/>
            <person name="Ivanova N."/>
            <person name="Mikhailova N."/>
            <person name="Wang A."/>
            <person name="Mouttaki H."/>
            <person name="He Z."/>
            <person name="Zhou J."/>
            <person name="Hemme C.L."/>
            <person name="Woyke T."/>
        </authorList>
    </citation>
    <scope>NUCLEOTIDE SEQUENCE [LARGE SCALE GENOMIC DNA]</scope>
    <source>
        <strain evidence="11">DSM 18485 / JCM 12961 / CGMCC 1.5033 / YUAN-3</strain>
    </source>
</reference>
<dbReference type="EMBL" id="CP002400">
    <property type="protein sequence ID" value="ADU25647.1"/>
    <property type="molecule type" value="Genomic_DNA"/>
</dbReference>
<dbReference type="PANTHER" id="PTHR30572:SF4">
    <property type="entry name" value="ABC TRANSPORTER PERMEASE YTRF"/>
    <property type="match status" value="1"/>
</dbReference>
<dbReference type="Pfam" id="PF12704">
    <property type="entry name" value="MacB_PCD"/>
    <property type="match status" value="1"/>
</dbReference>
<evidence type="ECO:0000256" key="6">
    <source>
        <dbReference type="ARBA" id="ARBA00038076"/>
    </source>
</evidence>
<dbReference type="HOGENOM" id="CLU_000604_8_0_9"/>
<evidence type="ECO:0000256" key="7">
    <source>
        <dbReference type="SAM" id="Phobius"/>
    </source>
</evidence>
<evidence type="ECO:0000256" key="2">
    <source>
        <dbReference type="ARBA" id="ARBA00022475"/>
    </source>
</evidence>
<evidence type="ECO:0000256" key="4">
    <source>
        <dbReference type="ARBA" id="ARBA00022989"/>
    </source>
</evidence>
<feature type="transmembrane region" description="Helical" evidence="7">
    <location>
        <begin position="264"/>
        <end position="289"/>
    </location>
</feature>
<dbReference type="GO" id="GO:0005886">
    <property type="term" value="C:plasma membrane"/>
    <property type="evidence" value="ECO:0007669"/>
    <property type="project" value="UniProtKB-SubCell"/>
</dbReference>
<comment type="subcellular location">
    <subcellularLocation>
        <location evidence="1">Cell membrane</location>
        <topology evidence="1">Multi-pass membrane protein</topology>
    </subcellularLocation>
</comment>
<keyword evidence="3 7" id="KW-0812">Transmembrane</keyword>
<feature type="transmembrane region" description="Helical" evidence="7">
    <location>
        <begin position="352"/>
        <end position="371"/>
    </location>
</feature>
<comment type="similarity">
    <text evidence="6">Belongs to the ABC-4 integral membrane protein family.</text>
</comment>
<evidence type="ECO:0000313" key="10">
    <source>
        <dbReference type="EMBL" id="ADU25647.1"/>
    </source>
</evidence>
<dbReference type="GO" id="GO:0022857">
    <property type="term" value="F:transmembrane transporter activity"/>
    <property type="evidence" value="ECO:0007669"/>
    <property type="project" value="TreeGrafter"/>
</dbReference>
<name>E6U5I0_ETHHY</name>
<keyword evidence="5 7" id="KW-0472">Membrane</keyword>
<dbReference type="InterPro" id="IPR003838">
    <property type="entry name" value="ABC3_permease_C"/>
</dbReference>
<feature type="domain" description="ABC3 transporter permease C-terminal" evidence="8">
    <location>
        <begin position="269"/>
        <end position="381"/>
    </location>
</feature>
<evidence type="ECO:0000256" key="5">
    <source>
        <dbReference type="ARBA" id="ARBA00023136"/>
    </source>
</evidence>
<dbReference type="InterPro" id="IPR025857">
    <property type="entry name" value="MacB_PCD"/>
</dbReference>
<evidence type="ECO:0008006" key="12">
    <source>
        <dbReference type="Google" id="ProtNLM"/>
    </source>
</evidence>
<dbReference type="PANTHER" id="PTHR30572">
    <property type="entry name" value="MEMBRANE COMPONENT OF TRANSPORTER-RELATED"/>
    <property type="match status" value="1"/>
</dbReference>
<dbReference type="RefSeq" id="WP_013484028.1">
    <property type="nucleotide sequence ID" value="NC_014828.1"/>
</dbReference>
<feature type="transmembrane region" description="Helical" evidence="7">
    <location>
        <begin position="309"/>
        <end position="332"/>
    </location>
</feature>
<dbReference type="eggNOG" id="COG0577">
    <property type="taxonomic scope" value="Bacteria"/>
</dbReference>
<evidence type="ECO:0000259" key="9">
    <source>
        <dbReference type="Pfam" id="PF12704"/>
    </source>
</evidence>
<accession>E6U5I0</accession>
<dbReference type="KEGG" id="eha:Ethha_0056"/>
<dbReference type="InterPro" id="IPR050250">
    <property type="entry name" value="Macrolide_Exporter_MacB"/>
</dbReference>
<keyword evidence="11" id="KW-1185">Reference proteome</keyword>
<keyword evidence="4 7" id="KW-1133">Transmembrane helix</keyword>
<dbReference type="STRING" id="663278.Ethha_0056"/>
<evidence type="ECO:0000256" key="1">
    <source>
        <dbReference type="ARBA" id="ARBA00004651"/>
    </source>
</evidence>
<dbReference type="AlphaFoldDB" id="E6U5I0"/>
<dbReference type="Proteomes" id="UP000001551">
    <property type="component" value="Chromosome"/>
</dbReference>
<keyword evidence="2" id="KW-1003">Cell membrane</keyword>
<feature type="domain" description="MacB-like periplasmic core" evidence="9">
    <location>
        <begin position="21"/>
        <end position="230"/>
    </location>
</feature>
<dbReference type="Pfam" id="PF02687">
    <property type="entry name" value="FtsX"/>
    <property type="match status" value="1"/>
</dbReference>
<evidence type="ECO:0000259" key="8">
    <source>
        <dbReference type="Pfam" id="PF02687"/>
    </source>
</evidence>
<sequence>MNFSQAMRMAWLSVFSNKMRSFLTMLGIIIGVLAVTMLVSIGQGATAQITGQIQGLGANLLTAAVTGQKPVYISLNDVENLQDTGGLSLVAPLVSTQYVAKSGTRTINTSIEGTTPGYDAIRDLSVQSGRFLIQADVDNRSSVAVIGTDVADTLFGGRNVVGQTVQVAGRSFDIVGVLTHKGSSAMGSNDNRIIIPVTTAQRMLHQTQILQVFATAKDGDSVQQGVQTLETFMYHKTKDTSAYTIFSQSDLLSTLNTITGTLTAMLGALAGISLLVGGIGIMNIMLVSVTERTREIGIRKAIGAGRGSILVQFLIESMLISLTGGVIGLVLGGVGTAIVGKVMDVPMSVTPGVAILALAFAVSVGVIFGLYPANKASKMRPIDALRYE</sequence>
<evidence type="ECO:0000313" key="11">
    <source>
        <dbReference type="Proteomes" id="UP000001551"/>
    </source>
</evidence>
<protein>
    <recommendedName>
        <fullName evidence="12">ABC transporter permease</fullName>
    </recommendedName>
</protein>
<gene>
    <name evidence="10" type="ordered locus">Ethha_0056</name>
</gene>
<evidence type="ECO:0000256" key="3">
    <source>
        <dbReference type="ARBA" id="ARBA00022692"/>
    </source>
</evidence>
<organism evidence="10 11">
    <name type="scientific">Ethanoligenens harbinense (strain DSM 18485 / JCM 12961 / CGMCC 1.5033 / YUAN-3)</name>
    <dbReference type="NCBI Taxonomy" id="663278"/>
    <lineage>
        <taxon>Bacteria</taxon>
        <taxon>Bacillati</taxon>
        <taxon>Bacillota</taxon>
        <taxon>Clostridia</taxon>
        <taxon>Eubacteriales</taxon>
        <taxon>Oscillospiraceae</taxon>
        <taxon>Ethanoligenens</taxon>
    </lineage>
</organism>
<proteinExistence type="inferred from homology"/>